<evidence type="ECO:0000313" key="2">
    <source>
        <dbReference type="EMBL" id="OMJ85087.1"/>
    </source>
</evidence>
<organism evidence="2 3">
    <name type="scientific">Stentor coeruleus</name>
    <dbReference type="NCBI Taxonomy" id="5963"/>
    <lineage>
        <taxon>Eukaryota</taxon>
        <taxon>Sar</taxon>
        <taxon>Alveolata</taxon>
        <taxon>Ciliophora</taxon>
        <taxon>Postciliodesmatophora</taxon>
        <taxon>Heterotrichea</taxon>
        <taxon>Heterotrichida</taxon>
        <taxon>Stentoridae</taxon>
        <taxon>Stentor</taxon>
    </lineage>
</organism>
<dbReference type="Proteomes" id="UP000187209">
    <property type="component" value="Unassembled WGS sequence"/>
</dbReference>
<name>A0A1R2C7V4_9CILI</name>
<dbReference type="AlphaFoldDB" id="A0A1R2C7V4"/>
<sequence>MQSLNTSSSLPLFKKNTLSSSTQKHERYLQRVNRSVMKRLYAHDVKKIRLRENSYWHKSRADTSLEKSIKKLRIKSKNSRPKLPCINFTAYYGKTESAEALKLKKLQDTMRQIVIFPYSEDHDEMIKDIDNLNKRNTRLSTDLSIIEERYEVKNPLDIKATAKTLEEYKESLDFVNTRIKVIMTSLPALRQKLDLAESQKMKKPNISQKLQKMMDLLNLYESSKVKLINLIEAYQTSLEHEKRIQEFYHVKGKSGMSQKLL</sequence>
<keyword evidence="3" id="KW-1185">Reference proteome</keyword>
<feature type="coiled-coil region" evidence="1">
    <location>
        <begin position="122"/>
        <end position="149"/>
    </location>
</feature>
<gene>
    <name evidence="2" type="ORF">SteCoe_13674</name>
</gene>
<proteinExistence type="predicted"/>
<dbReference type="EMBL" id="MPUH01000248">
    <property type="protein sequence ID" value="OMJ85087.1"/>
    <property type="molecule type" value="Genomic_DNA"/>
</dbReference>
<evidence type="ECO:0000256" key="1">
    <source>
        <dbReference type="SAM" id="Coils"/>
    </source>
</evidence>
<protein>
    <submittedName>
        <fullName evidence="2">Uncharacterized protein</fullName>
    </submittedName>
</protein>
<comment type="caution">
    <text evidence="2">The sequence shown here is derived from an EMBL/GenBank/DDBJ whole genome shotgun (WGS) entry which is preliminary data.</text>
</comment>
<keyword evidence="1" id="KW-0175">Coiled coil</keyword>
<reference evidence="2 3" key="1">
    <citation type="submission" date="2016-11" db="EMBL/GenBank/DDBJ databases">
        <title>The macronuclear genome of Stentor coeruleus: a giant cell with tiny introns.</title>
        <authorList>
            <person name="Slabodnick M."/>
            <person name="Ruby J.G."/>
            <person name="Reiff S.B."/>
            <person name="Swart E.C."/>
            <person name="Gosai S."/>
            <person name="Prabakaran S."/>
            <person name="Witkowska E."/>
            <person name="Larue G.E."/>
            <person name="Fisher S."/>
            <person name="Freeman R.M."/>
            <person name="Gunawardena J."/>
            <person name="Chu W."/>
            <person name="Stover N.A."/>
            <person name="Gregory B.D."/>
            <person name="Nowacki M."/>
            <person name="Derisi J."/>
            <person name="Roy S.W."/>
            <person name="Marshall W.F."/>
            <person name="Sood P."/>
        </authorList>
    </citation>
    <scope>NUCLEOTIDE SEQUENCE [LARGE SCALE GENOMIC DNA]</scope>
    <source>
        <strain evidence="2">WM001</strain>
    </source>
</reference>
<evidence type="ECO:0000313" key="3">
    <source>
        <dbReference type="Proteomes" id="UP000187209"/>
    </source>
</evidence>
<accession>A0A1R2C7V4</accession>